<evidence type="ECO:0000313" key="1">
    <source>
        <dbReference type="EMBL" id="SCW74790.1"/>
    </source>
</evidence>
<dbReference type="RefSeq" id="WP_092587037.1">
    <property type="nucleotide sequence ID" value="NZ_FMTM01000007.1"/>
</dbReference>
<sequence>MTQELNRIEIDLQRMSEGWTMPSGNPIQMPPDCPSVANLDPEAHLMTFSVIPRKTVAPVERQALQSRTSAFTLYATGTRFGLLCYSLGLVRLVEDFEELCLSQHSVTIH</sequence>
<gene>
    <name evidence="1" type="ORF">SAMN02927900_04528</name>
</gene>
<dbReference type="EMBL" id="FMTM01000007">
    <property type="protein sequence ID" value="SCW74790.1"/>
    <property type="molecule type" value="Genomic_DNA"/>
</dbReference>
<protein>
    <submittedName>
        <fullName evidence="1">Uncharacterized protein</fullName>
    </submittedName>
</protein>
<organism evidence="1 2">
    <name type="scientific">Rhizobium mongolense subsp. loessense</name>
    <dbReference type="NCBI Taxonomy" id="158890"/>
    <lineage>
        <taxon>Bacteria</taxon>
        <taxon>Pseudomonadati</taxon>
        <taxon>Pseudomonadota</taxon>
        <taxon>Alphaproteobacteria</taxon>
        <taxon>Hyphomicrobiales</taxon>
        <taxon>Rhizobiaceae</taxon>
        <taxon>Rhizobium/Agrobacterium group</taxon>
        <taxon>Rhizobium</taxon>
    </lineage>
</organism>
<accession>A0A1G4T013</accession>
<evidence type="ECO:0000313" key="2">
    <source>
        <dbReference type="Proteomes" id="UP000199542"/>
    </source>
</evidence>
<proteinExistence type="predicted"/>
<dbReference type="AlphaFoldDB" id="A0A1G4T013"/>
<name>A0A1G4T013_9HYPH</name>
<dbReference type="Proteomes" id="UP000199542">
    <property type="component" value="Unassembled WGS sequence"/>
</dbReference>
<reference evidence="1 2" key="1">
    <citation type="submission" date="2016-10" db="EMBL/GenBank/DDBJ databases">
        <authorList>
            <person name="de Groot N.N."/>
        </authorList>
    </citation>
    <scope>NUCLEOTIDE SEQUENCE [LARGE SCALE GENOMIC DNA]</scope>
    <source>
        <strain evidence="1 2">CGMCC 1.3401</strain>
    </source>
</reference>